<dbReference type="KEGG" id="scc:Spico_1783"/>
<name>F4GLU0_PARC1</name>
<dbReference type="InterPro" id="IPR036388">
    <property type="entry name" value="WH-like_DNA-bd_sf"/>
</dbReference>
<dbReference type="AlphaFoldDB" id="F4GLU0"/>
<keyword evidence="3" id="KW-1185">Reference proteome</keyword>
<gene>
    <name evidence="2" type="ordered locus">Spico_1783</name>
</gene>
<sequence length="189" mass="21142">MSGSILVASIAPSQSCHMAAIKDAASSSILTIVQSGAEARRLIMDEEWDTIILDLPLPDEKDSDLCRMIGEKTFASLVVIVPDDLVDTTSSVVEDYGAVVIGRPLDPVAFSYVLKFARSMRRRIAMLHQKNSRLESKLDEVKLVDRAKIALVHYLDMTEAQAHRYIEKQAMDLRIPRIAVARRILKTYE</sequence>
<dbReference type="STRING" id="760011.Spico_1783"/>
<dbReference type="HOGENOM" id="CLU_000445_65_2_12"/>
<dbReference type="Gene3D" id="1.10.10.10">
    <property type="entry name" value="Winged helix-like DNA-binding domain superfamily/Winged helix DNA-binding domain"/>
    <property type="match status" value="1"/>
</dbReference>
<dbReference type="Proteomes" id="UP000007939">
    <property type="component" value="Chromosome"/>
</dbReference>
<reference evidence="2 3" key="2">
    <citation type="journal article" date="2012" name="Stand. Genomic Sci.">
        <title>Complete genome sequence of the termite hindgut bacterium Spirochaeta coccoides type strain (SPN1(T)), reclassification in the genus Sphaerochaeta as Sphaerochaeta coccoides comb. nov. and emendations of the family Spirochaetaceae and the genus Sphaerochaeta.</title>
        <authorList>
            <person name="Abt B."/>
            <person name="Han C."/>
            <person name="Scheuner C."/>
            <person name="Lu M."/>
            <person name="Lapidus A."/>
            <person name="Nolan M."/>
            <person name="Lucas S."/>
            <person name="Hammon N."/>
            <person name="Deshpande S."/>
            <person name="Cheng J.F."/>
            <person name="Tapia R."/>
            <person name="Goodwin L.A."/>
            <person name="Pitluck S."/>
            <person name="Liolios K."/>
            <person name="Pagani I."/>
            <person name="Ivanova N."/>
            <person name="Mavromatis K."/>
            <person name="Mikhailova N."/>
            <person name="Huntemann M."/>
            <person name="Pati A."/>
            <person name="Chen A."/>
            <person name="Palaniappan K."/>
            <person name="Land M."/>
            <person name="Hauser L."/>
            <person name="Brambilla E.M."/>
            <person name="Rohde M."/>
            <person name="Spring S."/>
            <person name="Gronow S."/>
            <person name="Goker M."/>
            <person name="Woyke T."/>
            <person name="Bristow J."/>
            <person name="Eisen J.A."/>
            <person name="Markowitz V."/>
            <person name="Hugenholtz P."/>
            <person name="Kyrpides N.C."/>
            <person name="Klenk H.P."/>
            <person name="Detter J.C."/>
        </authorList>
    </citation>
    <scope>NUCLEOTIDE SEQUENCE [LARGE SCALE GENOMIC DNA]</scope>
    <source>
        <strain evidence="3">ATCC BAA-1237 / DSM 17374 / SPN1</strain>
    </source>
</reference>
<dbReference type="SMART" id="SM01012">
    <property type="entry name" value="ANTAR"/>
    <property type="match status" value="1"/>
</dbReference>
<evidence type="ECO:0000313" key="3">
    <source>
        <dbReference type="Proteomes" id="UP000007939"/>
    </source>
</evidence>
<organism evidence="2 3">
    <name type="scientific">Parasphaerochaeta coccoides (strain ATCC BAA-1237 / DSM 17374 / SPN1)</name>
    <name type="common">Sphaerochaeta coccoides</name>
    <dbReference type="NCBI Taxonomy" id="760011"/>
    <lineage>
        <taxon>Bacteria</taxon>
        <taxon>Pseudomonadati</taxon>
        <taxon>Spirochaetota</taxon>
        <taxon>Spirochaetia</taxon>
        <taxon>Spirochaetales</taxon>
        <taxon>Sphaerochaetaceae</taxon>
        <taxon>Parasphaerochaeta</taxon>
    </lineage>
</organism>
<dbReference type="InterPro" id="IPR011006">
    <property type="entry name" value="CheY-like_superfamily"/>
</dbReference>
<evidence type="ECO:0000259" key="1">
    <source>
        <dbReference type="PROSITE" id="PS50921"/>
    </source>
</evidence>
<dbReference type="Pfam" id="PF03861">
    <property type="entry name" value="ANTAR"/>
    <property type="match status" value="1"/>
</dbReference>
<reference evidence="3" key="1">
    <citation type="submission" date="2011-04" db="EMBL/GenBank/DDBJ databases">
        <title>The complete genome of Spirochaeta coccoides DSM 17374.</title>
        <authorList>
            <person name="Lucas S."/>
            <person name="Copeland A."/>
            <person name="Lapidus A."/>
            <person name="Bruce D."/>
            <person name="Goodwin L."/>
            <person name="Pitluck S."/>
            <person name="Peters L."/>
            <person name="Kyrpides N."/>
            <person name="Mavromatis K."/>
            <person name="Pagani I."/>
            <person name="Ivanova N."/>
            <person name="Ovchinnikova G."/>
            <person name="Lu M."/>
            <person name="Detter J.C."/>
            <person name="Tapia R."/>
            <person name="Han C."/>
            <person name="Land M."/>
            <person name="Hauser L."/>
            <person name="Markowitz V."/>
            <person name="Cheng J.-F."/>
            <person name="Hugenholtz P."/>
            <person name="Woyke T."/>
            <person name="Wu D."/>
            <person name="Spring S."/>
            <person name="Schroeder M."/>
            <person name="Brambilla E."/>
            <person name="Klenk H.-P."/>
            <person name="Eisen J.A."/>
        </authorList>
    </citation>
    <scope>NUCLEOTIDE SEQUENCE [LARGE SCALE GENOMIC DNA]</scope>
    <source>
        <strain evidence="3">ATCC BAA-1237 / DSM 17374 / SPN1</strain>
    </source>
</reference>
<protein>
    <submittedName>
        <fullName evidence="2">ANTAR domain protein</fullName>
    </submittedName>
</protein>
<dbReference type="EMBL" id="CP002659">
    <property type="protein sequence ID" value="AEC02981.1"/>
    <property type="molecule type" value="Genomic_DNA"/>
</dbReference>
<dbReference type="PROSITE" id="PS50921">
    <property type="entry name" value="ANTAR"/>
    <property type="match status" value="1"/>
</dbReference>
<dbReference type="RefSeq" id="WP_013740374.1">
    <property type="nucleotide sequence ID" value="NC_015436.1"/>
</dbReference>
<accession>F4GLU0</accession>
<dbReference type="eggNOG" id="COG3707">
    <property type="taxonomic scope" value="Bacteria"/>
</dbReference>
<dbReference type="InterPro" id="IPR005561">
    <property type="entry name" value="ANTAR"/>
</dbReference>
<evidence type="ECO:0000313" key="2">
    <source>
        <dbReference type="EMBL" id="AEC02981.1"/>
    </source>
</evidence>
<dbReference type="OrthoDB" id="9808843at2"/>
<dbReference type="SUPFAM" id="SSF52172">
    <property type="entry name" value="CheY-like"/>
    <property type="match status" value="1"/>
</dbReference>
<dbReference type="GO" id="GO:0003723">
    <property type="term" value="F:RNA binding"/>
    <property type="evidence" value="ECO:0007669"/>
    <property type="project" value="InterPro"/>
</dbReference>
<feature type="domain" description="ANTAR" evidence="1">
    <location>
        <begin position="124"/>
        <end position="185"/>
    </location>
</feature>
<proteinExistence type="predicted"/>